<proteinExistence type="predicted"/>
<evidence type="ECO:0000256" key="1">
    <source>
        <dbReference type="SAM" id="MobiDB-lite"/>
    </source>
</evidence>
<dbReference type="Pfam" id="PF20151">
    <property type="entry name" value="DUF6533"/>
    <property type="match status" value="1"/>
</dbReference>
<dbReference type="Proteomes" id="UP000620124">
    <property type="component" value="Unassembled WGS sequence"/>
</dbReference>
<feature type="domain" description="DUF6533" evidence="3">
    <location>
        <begin position="16"/>
        <end position="59"/>
    </location>
</feature>
<reference evidence="4" key="1">
    <citation type="submission" date="2020-05" db="EMBL/GenBank/DDBJ databases">
        <title>Mycena genomes resolve the evolution of fungal bioluminescence.</title>
        <authorList>
            <person name="Tsai I.J."/>
        </authorList>
    </citation>
    <scope>NUCLEOTIDE SEQUENCE</scope>
    <source>
        <strain evidence="4">CCC161011</strain>
    </source>
</reference>
<gene>
    <name evidence="4" type="ORF">MVEN_02295500</name>
</gene>
<feature type="transmembrane region" description="Helical" evidence="2">
    <location>
        <begin position="83"/>
        <end position="101"/>
    </location>
</feature>
<feature type="transmembrane region" description="Helical" evidence="2">
    <location>
        <begin position="154"/>
        <end position="178"/>
    </location>
</feature>
<evidence type="ECO:0000313" key="4">
    <source>
        <dbReference type="EMBL" id="KAF7334650.1"/>
    </source>
</evidence>
<feature type="transmembrane region" description="Helical" evidence="2">
    <location>
        <begin position="199"/>
        <end position="222"/>
    </location>
</feature>
<name>A0A8H6X536_9AGAR</name>
<feature type="region of interest" description="Disordered" evidence="1">
    <location>
        <begin position="297"/>
        <end position="317"/>
    </location>
</feature>
<dbReference type="InterPro" id="IPR045340">
    <property type="entry name" value="DUF6533"/>
</dbReference>
<protein>
    <recommendedName>
        <fullName evidence="3">DUF6533 domain-containing protein</fullName>
    </recommendedName>
</protein>
<keyword evidence="5" id="KW-1185">Reference proteome</keyword>
<evidence type="ECO:0000256" key="2">
    <source>
        <dbReference type="SAM" id="Phobius"/>
    </source>
</evidence>
<comment type="caution">
    <text evidence="4">The sequence shown here is derived from an EMBL/GenBank/DDBJ whole genome shotgun (WGS) entry which is preliminary data.</text>
</comment>
<organism evidence="4 5">
    <name type="scientific">Mycena venus</name>
    <dbReference type="NCBI Taxonomy" id="2733690"/>
    <lineage>
        <taxon>Eukaryota</taxon>
        <taxon>Fungi</taxon>
        <taxon>Dikarya</taxon>
        <taxon>Basidiomycota</taxon>
        <taxon>Agaricomycotina</taxon>
        <taxon>Agaricomycetes</taxon>
        <taxon>Agaricomycetidae</taxon>
        <taxon>Agaricales</taxon>
        <taxon>Marasmiineae</taxon>
        <taxon>Mycenaceae</taxon>
        <taxon>Mycena</taxon>
    </lineage>
</organism>
<keyword evidence="2" id="KW-0812">Transmembrane</keyword>
<evidence type="ECO:0000259" key="3">
    <source>
        <dbReference type="Pfam" id="PF20151"/>
    </source>
</evidence>
<keyword evidence="2" id="KW-0472">Membrane</keyword>
<feature type="transmembrane region" description="Helical" evidence="2">
    <location>
        <begin position="113"/>
        <end position="134"/>
    </location>
</feature>
<dbReference type="EMBL" id="JACAZI010000026">
    <property type="protein sequence ID" value="KAF7334650.1"/>
    <property type="molecule type" value="Genomic_DNA"/>
</dbReference>
<keyword evidence="2" id="KW-1133">Transmembrane helix</keyword>
<dbReference type="AlphaFoldDB" id="A0A8H6X536"/>
<evidence type="ECO:0000313" key="5">
    <source>
        <dbReference type="Proteomes" id="UP000620124"/>
    </source>
</evidence>
<dbReference type="OrthoDB" id="3341843at2759"/>
<accession>A0A8H6X536</accession>
<sequence>MSLDPVVEARLVPSTLCACATILVYDWICTLDQEITHVWSRPWSMGTLFFGLNRYLPFVDISVGLSAKLMLVSPEGCLVRNKIVAWLSVMGIFLSEVILMLRTFAIWERKGIVFVLLTFLAASTAVSTVAFTQLELASLEYVPTTGVGCKLAKASSVIIFAYSILMISETTIVILTAVKAYRDLRRSRQPWLVQLYRDGILFYFYLLSISLANILVPLLAPVSPEFQPLGTPLTKEGLQSMFANWLASPQRVLHSVLCTRVLLLIRGQAVRERPLDESVALSGYTNGTLVFASVDSEMNRTETETETETIDSVAHFS</sequence>